<keyword evidence="15" id="KW-0862">Zinc</keyword>
<keyword evidence="9" id="KW-0460">Magnesium</keyword>
<keyword evidence="2" id="KW-0808">Transferase</keyword>
<evidence type="ECO:0000256" key="15">
    <source>
        <dbReference type="PROSITE-ProRule" id="PRU00047"/>
    </source>
</evidence>
<evidence type="ECO:0000313" key="20">
    <source>
        <dbReference type="EMBL" id="KAL0295738.1"/>
    </source>
</evidence>
<dbReference type="AlphaFoldDB" id="A0AAW2JNB3"/>
<keyword evidence="6" id="KW-0064">Aspartyl protease</keyword>
<dbReference type="InterPro" id="IPR043128">
    <property type="entry name" value="Rev_trsase/Diguanyl_cyclase"/>
</dbReference>
<dbReference type="FunFam" id="3.10.10.10:FF:000007">
    <property type="entry name" value="Retrovirus-related Pol polyprotein from transposon 17.6-like Protein"/>
    <property type="match status" value="1"/>
</dbReference>
<evidence type="ECO:0000256" key="3">
    <source>
        <dbReference type="ARBA" id="ARBA00022695"/>
    </source>
</evidence>
<dbReference type="SUPFAM" id="SSF54160">
    <property type="entry name" value="Chromo domain-like"/>
    <property type="match status" value="1"/>
</dbReference>
<evidence type="ECO:0000256" key="7">
    <source>
        <dbReference type="ARBA" id="ARBA00022759"/>
    </source>
</evidence>
<dbReference type="Gene3D" id="1.10.340.70">
    <property type="match status" value="1"/>
</dbReference>
<keyword evidence="11" id="KW-0695">RNA-directed DNA polymerase</keyword>
<evidence type="ECO:0000259" key="17">
    <source>
        <dbReference type="PROSITE" id="PS50158"/>
    </source>
</evidence>
<dbReference type="Pfam" id="PF17917">
    <property type="entry name" value="RT_RNaseH"/>
    <property type="match status" value="1"/>
</dbReference>
<dbReference type="CDD" id="cd01647">
    <property type="entry name" value="RT_LTR"/>
    <property type="match status" value="1"/>
</dbReference>
<dbReference type="InterPro" id="IPR012337">
    <property type="entry name" value="RNaseH-like_sf"/>
</dbReference>
<dbReference type="GO" id="GO:0003964">
    <property type="term" value="F:RNA-directed DNA polymerase activity"/>
    <property type="evidence" value="ECO:0007669"/>
    <property type="project" value="UniProtKB-KW"/>
</dbReference>
<dbReference type="PROSITE" id="PS50158">
    <property type="entry name" value="ZF_CCHC"/>
    <property type="match status" value="1"/>
</dbReference>
<evidence type="ECO:0000256" key="2">
    <source>
        <dbReference type="ARBA" id="ARBA00022679"/>
    </source>
</evidence>
<dbReference type="InterPro" id="IPR041588">
    <property type="entry name" value="Integrase_H2C2"/>
</dbReference>
<evidence type="ECO:0000256" key="5">
    <source>
        <dbReference type="ARBA" id="ARBA00022723"/>
    </source>
</evidence>
<feature type="compositionally biased region" description="Gly residues" evidence="16">
    <location>
        <begin position="44"/>
        <end position="62"/>
    </location>
</feature>
<dbReference type="SUPFAM" id="SSF53098">
    <property type="entry name" value="Ribonuclease H-like"/>
    <property type="match status" value="1"/>
</dbReference>
<keyword evidence="12" id="KW-0239">DNA-directed DNA polymerase</keyword>
<feature type="compositionally biased region" description="Low complexity" evidence="16">
    <location>
        <begin position="34"/>
        <end position="43"/>
    </location>
</feature>
<keyword evidence="7" id="KW-0255">Endonuclease</keyword>
<feature type="domain" description="Reverse transcriptase" evidence="18">
    <location>
        <begin position="195"/>
        <end position="400"/>
    </location>
</feature>
<evidence type="ECO:0000256" key="8">
    <source>
        <dbReference type="ARBA" id="ARBA00022801"/>
    </source>
</evidence>
<dbReference type="InterPro" id="IPR000477">
    <property type="entry name" value="RT_dom"/>
</dbReference>
<feature type="compositionally biased region" description="Low complexity" evidence="16">
    <location>
        <begin position="141"/>
        <end position="156"/>
    </location>
</feature>
<dbReference type="GO" id="GO:0008270">
    <property type="term" value="F:zinc ion binding"/>
    <property type="evidence" value="ECO:0007669"/>
    <property type="project" value="UniProtKB-KW"/>
</dbReference>
<keyword evidence="4" id="KW-0540">Nuclease</keyword>
<feature type="compositionally biased region" description="Basic and acidic residues" evidence="16">
    <location>
        <begin position="1"/>
        <end position="17"/>
    </location>
</feature>
<dbReference type="InterPro" id="IPR001878">
    <property type="entry name" value="Znf_CCHC"/>
</dbReference>
<keyword evidence="15" id="KW-0863">Zinc-finger</keyword>
<evidence type="ECO:0000256" key="16">
    <source>
        <dbReference type="SAM" id="MobiDB-lite"/>
    </source>
</evidence>
<evidence type="ECO:0000259" key="19">
    <source>
        <dbReference type="PROSITE" id="PS50994"/>
    </source>
</evidence>
<gene>
    <name evidence="20" type="ORF">Scaly_3090200</name>
</gene>
<dbReference type="PROSITE" id="PS50994">
    <property type="entry name" value="INTEGRASE"/>
    <property type="match status" value="1"/>
</dbReference>
<feature type="region of interest" description="Disordered" evidence="16">
    <location>
        <begin position="1"/>
        <end position="88"/>
    </location>
</feature>
<dbReference type="InterPro" id="IPR050951">
    <property type="entry name" value="Retrovirus_Pol_polyprotein"/>
</dbReference>
<evidence type="ECO:0000256" key="10">
    <source>
        <dbReference type="ARBA" id="ARBA00022908"/>
    </source>
</evidence>
<dbReference type="GO" id="GO:0015074">
    <property type="term" value="P:DNA integration"/>
    <property type="evidence" value="ECO:0007669"/>
    <property type="project" value="UniProtKB-KW"/>
</dbReference>
<protein>
    <submittedName>
        <fullName evidence="20">Transposon Tf2-12 polyprotein</fullName>
    </submittedName>
</protein>
<feature type="region of interest" description="Disordered" evidence="16">
    <location>
        <begin position="139"/>
        <end position="163"/>
    </location>
</feature>
<dbReference type="PROSITE" id="PS50878">
    <property type="entry name" value="RT_POL"/>
    <property type="match status" value="1"/>
</dbReference>
<dbReference type="Gene3D" id="4.10.60.10">
    <property type="entry name" value="Zinc finger, CCHC-type"/>
    <property type="match status" value="1"/>
</dbReference>
<accession>A0AAW2JNB3</accession>
<keyword evidence="1" id="KW-0645">Protease</keyword>
<keyword evidence="10" id="KW-0229">DNA integration</keyword>
<feature type="domain" description="CCHC-type" evidence="17">
    <location>
        <begin position="120"/>
        <end position="135"/>
    </location>
</feature>
<dbReference type="Pfam" id="PF00098">
    <property type="entry name" value="zf-CCHC"/>
    <property type="match status" value="1"/>
</dbReference>
<dbReference type="CDD" id="cd09274">
    <property type="entry name" value="RNase_HI_RT_Ty3"/>
    <property type="match status" value="1"/>
</dbReference>
<dbReference type="Pfam" id="PF24626">
    <property type="entry name" value="SH3_Tf2-1"/>
    <property type="match status" value="1"/>
</dbReference>
<dbReference type="Gene3D" id="3.10.10.10">
    <property type="entry name" value="HIV Type 1 Reverse Transcriptase, subunit A, domain 1"/>
    <property type="match status" value="2"/>
</dbReference>
<comment type="caution">
    <text evidence="20">The sequence shown here is derived from an EMBL/GenBank/DDBJ whole genome shotgun (WGS) entry which is preliminary data.</text>
</comment>
<proteinExistence type="predicted"/>
<evidence type="ECO:0000256" key="13">
    <source>
        <dbReference type="ARBA" id="ARBA00023125"/>
    </source>
</evidence>
<dbReference type="PANTHER" id="PTHR37984:SF5">
    <property type="entry name" value="PROTEIN NYNRIN-LIKE"/>
    <property type="match status" value="1"/>
</dbReference>
<keyword evidence="14" id="KW-0233">DNA recombination</keyword>
<dbReference type="Pfam" id="PF00078">
    <property type="entry name" value="RVT_1"/>
    <property type="match status" value="1"/>
</dbReference>
<keyword evidence="8" id="KW-0378">Hydrolase</keyword>
<evidence type="ECO:0000256" key="9">
    <source>
        <dbReference type="ARBA" id="ARBA00022842"/>
    </source>
</evidence>
<reference evidence="20" key="1">
    <citation type="submission" date="2020-06" db="EMBL/GenBank/DDBJ databases">
        <authorList>
            <person name="Li T."/>
            <person name="Hu X."/>
            <person name="Zhang T."/>
            <person name="Song X."/>
            <person name="Zhang H."/>
            <person name="Dai N."/>
            <person name="Sheng W."/>
            <person name="Hou X."/>
            <person name="Wei L."/>
        </authorList>
    </citation>
    <scope>NUCLEOTIDE SEQUENCE</scope>
    <source>
        <strain evidence="20">KEN8</strain>
        <tissue evidence="20">Leaf</tissue>
    </source>
</reference>
<dbReference type="GO" id="GO:0004519">
    <property type="term" value="F:endonuclease activity"/>
    <property type="evidence" value="ECO:0007669"/>
    <property type="project" value="UniProtKB-KW"/>
</dbReference>
<dbReference type="GO" id="GO:0004190">
    <property type="term" value="F:aspartic-type endopeptidase activity"/>
    <property type="evidence" value="ECO:0007669"/>
    <property type="project" value="UniProtKB-KW"/>
</dbReference>
<dbReference type="GO" id="GO:0003887">
    <property type="term" value="F:DNA-directed DNA polymerase activity"/>
    <property type="evidence" value="ECO:0007669"/>
    <property type="project" value="UniProtKB-KW"/>
</dbReference>
<evidence type="ECO:0000256" key="11">
    <source>
        <dbReference type="ARBA" id="ARBA00022918"/>
    </source>
</evidence>
<evidence type="ECO:0000256" key="6">
    <source>
        <dbReference type="ARBA" id="ARBA00022750"/>
    </source>
</evidence>
<dbReference type="InterPro" id="IPR001584">
    <property type="entry name" value="Integrase_cat-core"/>
</dbReference>
<reference evidence="20" key="2">
    <citation type="journal article" date="2024" name="Plant">
        <title>Genomic evolution and insights into agronomic trait innovations of Sesamum species.</title>
        <authorList>
            <person name="Miao H."/>
            <person name="Wang L."/>
            <person name="Qu L."/>
            <person name="Liu H."/>
            <person name="Sun Y."/>
            <person name="Le M."/>
            <person name="Wang Q."/>
            <person name="Wei S."/>
            <person name="Zheng Y."/>
            <person name="Lin W."/>
            <person name="Duan Y."/>
            <person name="Cao H."/>
            <person name="Xiong S."/>
            <person name="Wang X."/>
            <person name="Wei L."/>
            <person name="Li C."/>
            <person name="Ma Q."/>
            <person name="Ju M."/>
            <person name="Zhao R."/>
            <person name="Li G."/>
            <person name="Mu C."/>
            <person name="Tian Q."/>
            <person name="Mei H."/>
            <person name="Zhang T."/>
            <person name="Gao T."/>
            <person name="Zhang H."/>
        </authorList>
    </citation>
    <scope>NUCLEOTIDE SEQUENCE</scope>
    <source>
        <strain evidence="20">KEN8</strain>
    </source>
</reference>
<sequence length="1126" mass="128141">MEEAVIEDKKKGEEKRKSTYTVGESSRLTKRGTGRSFSGSGNFSRGGFGFRGSSGPTFGGPMGSNRGSIDRSSSIMPSMGSGRGVGQGYSRGTTSIPNCSICGRRHLGQCWGPGAIPRICYNCGGRGHMSRDCPSQTMSLVGSAGSGNQSQSSVGSSGRGVDRGRAGAGAEALVTEMIVPVCVISAIEARQLMLEGCEAYLAHVIDAEKRSRLYYRNSTRSCPISIAPYRMAPVELQELKKQLEELLEKGFVRPSTSPWGAPVLFVKKKDGSMRLPVKGGYTFSKIDLRSGYWQLRIEENDILKTAFRTRYGHYEFLVMPFGLTNAPAAFMALMNRTFQEYLDQFVIVFIDDILVYSKNREEHEQHLRIVLQILKEKELYAKLSKCEFWVNQVVFLGHVISGDGVMPDPSKVKAIMEWRVPKNATEVRSFLGLAGYYRRFVEGFSIIAGPLTKLLRKGVTFQWTEQCQQSFDELKKRLTSTPILVLPSGSGGYVVYTDASKQGLGCVLMQNEKVIAYASRQLRTHELNYPTHDLELAAIVHALKIWRHYLYGEKFQILTDHKSLKYILTQKELNLRQRRWIELLKDYDCTIDFHPGKANVVADALSRKSSNTLASLGSHNQTLLLEMRSMNTKLEVDQVAGLLAALQLKPDFVDHIKEAQTRDPFLLRMRERLKQGKKSNFSVRADGVMVNGERVGVPDVDGLRKKILQEAHNAPYAMHPGTTKMYRNLKPYYWWQTMKKDVAEFVAKCMTCQQVKAEHQAPAGKLRPLSIPEWKWEKITMDFVVGLPRTLRKHDAIWVIVDRLTKSAHFLPIRLGDSLDKLAELYVSEIVKLHGVPVSIVSDRDPRFTSRFWGSLQGALGTKLHFSTAFHPQTDGQSERTIQTLEDMMRACIMEFKGNWDDHLPLMEFAYNNSFHSSIDMAPYEALYGRRCRSPVCWDIEGLRQLEGPELVQETVEKIQIVKKCLKAAQDRQKSYVDKHRREMEYEVGDKVFLKVSPWKGILRFGKQGKLSPRYIGPYEIIERIGPLAYRLALPVELSQIHDVFHVSMLRRYRSDPSHVIREPEVEISEQLTYMEEPAEILDRSVRKLRNKEIPMVKVRWTHHSPREATWEVEEHMREKYPYLFQ</sequence>
<dbReference type="Gene3D" id="3.30.420.10">
    <property type="entry name" value="Ribonuclease H-like superfamily/Ribonuclease H"/>
    <property type="match status" value="1"/>
</dbReference>
<dbReference type="PANTHER" id="PTHR37984">
    <property type="entry name" value="PROTEIN CBG26694"/>
    <property type="match status" value="1"/>
</dbReference>
<dbReference type="GO" id="GO:0003677">
    <property type="term" value="F:DNA binding"/>
    <property type="evidence" value="ECO:0007669"/>
    <property type="project" value="UniProtKB-KW"/>
</dbReference>
<dbReference type="Pfam" id="PF17921">
    <property type="entry name" value="Integrase_H2C2"/>
    <property type="match status" value="1"/>
</dbReference>
<dbReference type="InterPro" id="IPR056924">
    <property type="entry name" value="SH3_Tf2-1"/>
</dbReference>
<keyword evidence="13" id="KW-0238">DNA-binding</keyword>
<organism evidence="20">
    <name type="scientific">Sesamum calycinum</name>
    <dbReference type="NCBI Taxonomy" id="2727403"/>
    <lineage>
        <taxon>Eukaryota</taxon>
        <taxon>Viridiplantae</taxon>
        <taxon>Streptophyta</taxon>
        <taxon>Embryophyta</taxon>
        <taxon>Tracheophyta</taxon>
        <taxon>Spermatophyta</taxon>
        <taxon>Magnoliopsida</taxon>
        <taxon>eudicotyledons</taxon>
        <taxon>Gunneridae</taxon>
        <taxon>Pentapetalae</taxon>
        <taxon>asterids</taxon>
        <taxon>lamiids</taxon>
        <taxon>Lamiales</taxon>
        <taxon>Pedaliaceae</taxon>
        <taxon>Sesamum</taxon>
    </lineage>
</organism>
<evidence type="ECO:0000256" key="1">
    <source>
        <dbReference type="ARBA" id="ARBA00022670"/>
    </source>
</evidence>
<dbReference type="EMBL" id="JACGWM010000957">
    <property type="protein sequence ID" value="KAL0295738.1"/>
    <property type="molecule type" value="Genomic_DNA"/>
</dbReference>
<dbReference type="InterPro" id="IPR016197">
    <property type="entry name" value="Chromo-like_dom_sf"/>
</dbReference>
<feature type="compositionally biased region" description="Polar residues" evidence="16">
    <location>
        <begin position="65"/>
        <end position="76"/>
    </location>
</feature>
<evidence type="ECO:0000256" key="4">
    <source>
        <dbReference type="ARBA" id="ARBA00022722"/>
    </source>
</evidence>
<evidence type="ECO:0000259" key="18">
    <source>
        <dbReference type="PROSITE" id="PS50878"/>
    </source>
</evidence>
<dbReference type="GO" id="GO:0006508">
    <property type="term" value="P:proteolysis"/>
    <property type="evidence" value="ECO:0007669"/>
    <property type="project" value="UniProtKB-KW"/>
</dbReference>
<evidence type="ECO:0000256" key="14">
    <source>
        <dbReference type="ARBA" id="ARBA00023172"/>
    </source>
</evidence>
<dbReference type="FunFam" id="3.10.20.370:FF:000001">
    <property type="entry name" value="Retrovirus-related Pol polyprotein from transposon 17.6-like protein"/>
    <property type="match status" value="1"/>
</dbReference>
<dbReference type="SMART" id="SM00343">
    <property type="entry name" value="ZnF_C2HC"/>
    <property type="match status" value="1"/>
</dbReference>
<dbReference type="InterPro" id="IPR043502">
    <property type="entry name" value="DNA/RNA_pol_sf"/>
</dbReference>
<feature type="domain" description="Integrase catalytic" evidence="19">
    <location>
        <begin position="768"/>
        <end position="931"/>
    </location>
</feature>
<keyword evidence="3" id="KW-0548">Nucleotidyltransferase</keyword>
<dbReference type="CDD" id="cd00024">
    <property type="entry name" value="CD_CSD"/>
    <property type="match status" value="1"/>
</dbReference>
<dbReference type="FunFam" id="3.30.70.270:FF:000045">
    <property type="entry name" value="Transposon Tf2-7 polyprotein"/>
    <property type="match status" value="1"/>
</dbReference>
<dbReference type="InterPro" id="IPR041373">
    <property type="entry name" value="RT_RNaseH"/>
</dbReference>
<dbReference type="GO" id="GO:0006310">
    <property type="term" value="P:DNA recombination"/>
    <property type="evidence" value="ECO:0007669"/>
    <property type="project" value="UniProtKB-KW"/>
</dbReference>
<evidence type="ECO:0000256" key="12">
    <source>
        <dbReference type="ARBA" id="ARBA00022932"/>
    </source>
</evidence>
<dbReference type="Gene3D" id="3.30.70.270">
    <property type="match status" value="2"/>
</dbReference>
<name>A0AAW2JNB3_9LAMI</name>
<dbReference type="SUPFAM" id="SSF56672">
    <property type="entry name" value="DNA/RNA polymerases"/>
    <property type="match status" value="1"/>
</dbReference>
<keyword evidence="5" id="KW-0479">Metal-binding</keyword>
<dbReference type="InterPro" id="IPR036397">
    <property type="entry name" value="RNaseH_sf"/>
</dbReference>